<dbReference type="Proteomes" id="UP001500707">
    <property type="component" value="Unassembled WGS sequence"/>
</dbReference>
<feature type="compositionally biased region" description="Low complexity" evidence="1">
    <location>
        <begin position="69"/>
        <end position="78"/>
    </location>
</feature>
<sequence>MKARGKESAEEGDPEDRTAHVAMPYNPAVLKAALEAPAEWLNGPLSGCRPAAPGRPGPDRRSSAHARSRAGAPAGPGG</sequence>
<feature type="compositionally biased region" description="Basic and acidic residues" evidence="1">
    <location>
        <begin position="1"/>
        <end position="19"/>
    </location>
</feature>
<evidence type="ECO:0000313" key="3">
    <source>
        <dbReference type="Proteomes" id="UP001500707"/>
    </source>
</evidence>
<feature type="region of interest" description="Disordered" evidence="1">
    <location>
        <begin position="1"/>
        <end position="22"/>
    </location>
</feature>
<keyword evidence="3" id="KW-1185">Reference proteome</keyword>
<dbReference type="EMBL" id="BAABCE010000006">
    <property type="protein sequence ID" value="GAA3550722.1"/>
    <property type="molecule type" value="Genomic_DNA"/>
</dbReference>
<evidence type="ECO:0000256" key="1">
    <source>
        <dbReference type="SAM" id="MobiDB-lite"/>
    </source>
</evidence>
<evidence type="ECO:0000313" key="2">
    <source>
        <dbReference type="EMBL" id="GAA3550722.1"/>
    </source>
</evidence>
<protein>
    <submittedName>
        <fullName evidence="2">Uncharacterized protein</fullName>
    </submittedName>
</protein>
<accession>A0ABP6WHP9</accession>
<feature type="region of interest" description="Disordered" evidence="1">
    <location>
        <begin position="41"/>
        <end position="78"/>
    </location>
</feature>
<name>A0ABP6WHP9_9ACTN</name>
<proteinExistence type="predicted"/>
<comment type="caution">
    <text evidence="2">The sequence shown here is derived from an EMBL/GenBank/DDBJ whole genome shotgun (WGS) entry which is preliminary data.</text>
</comment>
<organism evidence="2 3">
    <name type="scientific">Streptomyces osmaniensis</name>
    <dbReference type="NCBI Taxonomy" id="593134"/>
    <lineage>
        <taxon>Bacteria</taxon>
        <taxon>Bacillati</taxon>
        <taxon>Actinomycetota</taxon>
        <taxon>Actinomycetes</taxon>
        <taxon>Kitasatosporales</taxon>
        <taxon>Streptomycetaceae</taxon>
        <taxon>Streptomyces</taxon>
    </lineage>
</organism>
<reference evidence="3" key="1">
    <citation type="journal article" date="2019" name="Int. J. Syst. Evol. Microbiol.">
        <title>The Global Catalogue of Microorganisms (GCM) 10K type strain sequencing project: providing services to taxonomists for standard genome sequencing and annotation.</title>
        <authorList>
            <consortium name="The Broad Institute Genomics Platform"/>
            <consortium name="The Broad Institute Genome Sequencing Center for Infectious Disease"/>
            <person name="Wu L."/>
            <person name="Ma J."/>
        </authorList>
    </citation>
    <scope>NUCLEOTIDE SEQUENCE [LARGE SCALE GENOMIC DNA]</scope>
    <source>
        <strain evidence="3">JCM 17656</strain>
    </source>
</reference>
<gene>
    <name evidence="2" type="ORF">GCM10022295_35940</name>
</gene>